<proteinExistence type="predicted"/>
<protein>
    <recommendedName>
        <fullName evidence="2">DNA primase/polymerase bifunctional N-terminal domain-containing protein</fullName>
    </recommendedName>
</protein>
<organism evidence="1">
    <name type="scientific">Streptomyces althioticus</name>
    <dbReference type="NCBI Taxonomy" id="83380"/>
    <lineage>
        <taxon>Bacteria</taxon>
        <taxon>Bacillati</taxon>
        <taxon>Actinomycetota</taxon>
        <taxon>Actinomycetes</taxon>
        <taxon>Kitasatosporales</taxon>
        <taxon>Streptomycetaceae</taxon>
        <taxon>Streptomyces</taxon>
        <taxon>Streptomyces althioticus group</taxon>
    </lineage>
</organism>
<evidence type="ECO:0000313" key="1">
    <source>
        <dbReference type="EMBL" id="WUU58447.1"/>
    </source>
</evidence>
<dbReference type="EMBL" id="CP109208">
    <property type="protein sequence ID" value="WUU58447.1"/>
    <property type="molecule type" value="Genomic_DNA"/>
</dbReference>
<name>A0ABZ1YIF9_9ACTN</name>
<keyword evidence="1" id="KW-0614">Plasmid</keyword>
<reference evidence="1" key="1">
    <citation type="submission" date="2022-10" db="EMBL/GenBank/DDBJ databases">
        <title>The complete genomes of actinobacterial strains from the NBC collection.</title>
        <authorList>
            <person name="Joergensen T.S."/>
            <person name="Alvarez Arevalo M."/>
            <person name="Sterndorff E.B."/>
            <person name="Faurdal D."/>
            <person name="Vuksanovic O."/>
            <person name="Mourched A.-S."/>
            <person name="Charusanti P."/>
            <person name="Shaw S."/>
            <person name="Blin K."/>
            <person name="Weber T."/>
        </authorList>
    </citation>
    <scope>NUCLEOTIDE SEQUENCE [LARGE SCALE GENOMIC DNA]</scope>
    <source>
        <strain evidence="1">NBC 01686</strain>
        <plasmid evidence="1">unnamed1</plasmid>
    </source>
</reference>
<dbReference type="RefSeq" id="WP_266477840.1">
    <property type="nucleotide sequence ID" value="NZ_CP109208.1"/>
</dbReference>
<accession>A0ABZ1YIF9</accession>
<gene>
    <name evidence="1" type="ORF">OIE82_35295</name>
</gene>
<sequence length="215" mass="22963">MVTTASPVPLQLPADIGAADLTWITDPRPSLPLAKPAGLGSSAAEPATSWIQAMVSRDGPEFEVFRLLGDAWRSPVAATVHAGQLFDLVDVPEDLASPAWHHLRLLEVHCGAVFATDGRWSFFVPTQSGDLPWPGDACYLTDRPVCIPPRSARDHAHGLWWVSRPSSGLFTHPIALAAALNAIVSSRSVAQPCVAEPMGSHTSGFQSPPFRSYGV</sequence>
<evidence type="ECO:0008006" key="2">
    <source>
        <dbReference type="Google" id="ProtNLM"/>
    </source>
</evidence>
<geneLocation type="plasmid" evidence="1">
    <name>unnamed1</name>
</geneLocation>